<accession>A0A699GJR0</accession>
<feature type="region of interest" description="Disordered" evidence="12">
    <location>
        <begin position="1267"/>
        <end position="1310"/>
    </location>
</feature>
<dbReference type="InterPro" id="IPR008939">
    <property type="entry name" value="Lytic_TGlycosylase_superhlx_U"/>
</dbReference>
<dbReference type="GO" id="GO:0003723">
    <property type="term" value="F:RNA binding"/>
    <property type="evidence" value="ECO:0007669"/>
    <property type="project" value="UniProtKB-KW"/>
</dbReference>
<feature type="region of interest" description="Disordered" evidence="12">
    <location>
        <begin position="1146"/>
        <end position="1245"/>
    </location>
</feature>
<feature type="region of interest" description="Disordered" evidence="12">
    <location>
        <begin position="1990"/>
        <end position="2056"/>
    </location>
</feature>
<dbReference type="SUPFAM" id="SSF81301">
    <property type="entry name" value="Nucleotidyltransferase"/>
    <property type="match status" value="1"/>
</dbReference>
<keyword evidence="2 11" id="KW-0808">Transferase</keyword>
<feature type="compositionally biased region" description="Basic and acidic residues" evidence="12">
    <location>
        <begin position="321"/>
        <end position="334"/>
    </location>
</feature>
<keyword evidence="5" id="KW-0479">Metal-binding</keyword>
<evidence type="ECO:0000256" key="2">
    <source>
        <dbReference type="ARBA" id="ARBA00022679"/>
    </source>
</evidence>
<dbReference type="SUPFAM" id="SSF48435">
    <property type="entry name" value="Bacterial muramidases"/>
    <property type="match status" value="1"/>
</dbReference>
<evidence type="ECO:0000256" key="8">
    <source>
        <dbReference type="ARBA" id="ARBA00022840"/>
    </source>
</evidence>
<dbReference type="GO" id="GO:0016779">
    <property type="term" value="F:nucleotidyltransferase activity"/>
    <property type="evidence" value="ECO:0007669"/>
    <property type="project" value="UniProtKB-KW"/>
</dbReference>
<sequence length="2577" mass="275402">MRDAVRKDDASKVAFYAARLTNYSIPSYVDYYRLKSRLTDASQAEIRSFMQRYQGQAIVDRLRNDWLLELGRTRDWTTFDEQLPLFVLNDDLQVKCYALQSRAIKGQNVAAEARTLLISPNGYGEPCAGLIGTLYQARQFDAEDLYAQLRLSGEMNATGQARRIVALLGGNEKKAVQAVDLPAVAAAKGAGSGRTEHEIFIVALGRLAKTSVKLATLALNKSASSLTAQEQREAWAAIALQSSYSLSDDTTGYWKRANGAPLSIDQAQWSTRIALRNGDWRQPAERRGPAPVQHDCRPAQFLRPAGAGGNRPAGVDSAAGHGDHRGRNRADCRQPELPARAEILRHAAALRGHARMELGPARPERTRTPGRRRIRAPEPHPRPHGQHVGPHPRAGRLHAALPVAARRHHAPGHQDAGPGQGVGVWPDPAGVALHHGRAIARGRLGPDAGDAVHRTLGGEKTGPDRLRAGHAVRCEDQHHAGHELPEHRAGQYGRFAGAGHGRLQRGTGTLAHLARGAGQADGVGRVHRIDPVFRDPNVRQERDVQCELLRRAVRRPAAVAQGAHRRRHAQGLYRTGRTGILVRPLNFSTLRKHHADYPTRSRPRQCPDGGALAGPDPRSAHPARPARHRQPHRRLLGLRPGTGAAGRRNHDLGQPGHRGVPGRTVPRAAPVAAGRGCARDGPLDLRRNALRFYRPAHRHVDEYPRQPARQGPHQWRASGHRPHQRNLGRVPVALWPPPVLVRRFLDCRRLFCARGPALPHVRRIAGARAGRLLPARAGAACCRPLGGRGAGRNRNGGQARRRPAGLTMKIYVVGGAVRDELLGLPVKDHDHVVVGATPDDMLAQGFRPVGKDFPVFLHPQTQEEYALARTERKTAPGYKGFVFHTSADVTLEEDLVRRDLTINAIARAPDGTLTDPPGTHPARGPLCRALRRLPRGARDQRLDAADGGAGRSRCAGARARVAGTVARADGTRAVAHARSAARLRRAGAHPAGARRAVGRAAAGKMASRNRHGRPHPAGDRLRRASGPGTAHALCVPGARPGQGRDAVRQLARAPRPRGAGRDTGGAGVQAPARAHRLPRSGGDDRARTRQRGPRLAAAGQHHRQAAGTVRRVPQAGAVFADAAGDRMRFARTHRSVRQLPGCAVPARAVSGNGHGRCPRGRAPHGVRPRAGGAHLTAGGRGSHGADRPVPESAAPLEPDPRRQIPSPGAGQGAAPARPAPHAAPFPGPGAGRSPAALWHRAARSAGRAVREPHRLCARRGVWRVQPPVPAGVRGPPGVCPARRGARRGDGQGAGGGIRRVGERQRARHRRRLQNVRARRHPLPQQRRRHLIHALPVVQQDHDAYRQKGGHGNPPRIRRGGRVPETAAGRSGQRDAGSAGRTVRHARLHAQGQQARRAQVAGAADRAQIRLPQSAWALQSLSFPDDKRSRFFVSASHPDVAPWSRYDGQPREVYLLPFDVAQVSALLLEHHGSPAGPARQRDEEYAPEGLTCFAKLRWSADGVPDVKGMSLSTLPWAAGMQLAGQLRQLRADVFEESVFEVKERIAAAWACQDEQPAMPAFLQEVAELLAQWAGFRPRSANIAWVDVYPAPPASKAPQQATLPMAAPAVSPDPDAPADELPILNSFFYHDLSQAAATLAQPDALPNPLARYLSGAPVAKLDLETAEGERDIHATLDPLLTNAGRWPTEPVLLQSLMQQYALNKMRALQPGEILSVNGPPGTGKTTLVKDLIADIIIERAAVLATLDKARDGLGPNVTIGFGSESLTLPSLIPALTGAEILVASSNNGAVENLSLELPQLKEIAADYRDTLRHFGEVATKYAGAQAGTWQQPKRPVWGLVAAALGKSKNRQRFQQVFNYTGKTPTDRQGRFVANRDVDMAAWEAEGAMIPGQPGGAAQAMAGLCGRLAGRARGAGAACRGGAGAGSHDCRARRLHRAPGPPAGAGRTDAVAVHAALADAVVQPAQVPGLARGPFGGLARRRPARRARHCAQAAAENRSAPVVGRRHARQPPQPGSRAVARRAVQPAAQRAVCRSDGAAPGVRDRSGDSGGRHGAGQGGVAAHQRRFAFAGLAVAVHAHASSVEHVRFGAQPVPWRGGGQLRLADRRRSGTGRAAGGRGRLAACAARGGGGRPVADRARGGRAGPAAEPAGAAVAGRSGRCVWRASAVGADAGRPGPSLRRAPSPSPAGIHRHSAGDAPPLRQPDVRHCQQDRLPRTHAPRQGRRGGATPGAGHERLVGRQGPLRRQQVRGRARGAGAGTAGGPVPGRGGARPRRLAASVCDHAISRGQDRPDAVAAGRQRMDATAGPARRRRRRGAACQPGGAAHSDRHRAHVPGQGSGHRVFRAGMRRGPGRRHGLGVRQRQFAQRGRHARQKALLHRGRPGARQRRGVLDALQGKAGFDVQHGRVAQQGGHHEAREVFHVFHVHAQQVVHFACHGVARHHFGPLGHRVGEVGARRRRRIGGAQCARVAVGGGVAVLFQPHVHVGQQAQADLVGVEQGHVLADHAGFFEALDTAQAGGGRQGHHLGYVLVGQPAIGLQDGQNLAVGFVERNFGHKYLNKSRIRQYYCANLRGLGMVCN</sequence>
<feature type="compositionally biased region" description="Basic and acidic residues" evidence="12">
    <location>
        <begin position="2201"/>
        <end position="2212"/>
    </location>
</feature>
<feature type="compositionally biased region" description="Low complexity" evidence="12">
    <location>
        <begin position="1270"/>
        <end position="1282"/>
    </location>
</feature>
<dbReference type="Gene3D" id="1.25.20.10">
    <property type="entry name" value="Bacterial muramidases"/>
    <property type="match status" value="1"/>
</dbReference>
<feature type="compositionally biased region" description="Low complexity" evidence="12">
    <location>
        <begin position="1205"/>
        <end position="1216"/>
    </location>
</feature>
<keyword evidence="7" id="KW-0547">Nucleotide-binding</keyword>
<evidence type="ECO:0000256" key="1">
    <source>
        <dbReference type="ARBA" id="ARBA00007265"/>
    </source>
</evidence>
<feature type="region of interest" description="Disordered" evidence="12">
    <location>
        <begin position="2285"/>
        <end position="2367"/>
    </location>
</feature>
<feature type="compositionally biased region" description="Basic residues" evidence="12">
    <location>
        <begin position="1156"/>
        <end position="1167"/>
    </location>
</feature>
<keyword evidence="6" id="KW-0732">Signal</keyword>
<feature type="region of interest" description="Disordered" evidence="12">
    <location>
        <begin position="2088"/>
        <end position="2270"/>
    </location>
</feature>
<dbReference type="GO" id="GO:0046872">
    <property type="term" value="F:metal ion binding"/>
    <property type="evidence" value="ECO:0007669"/>
    <property type="project" value="UniProtKB-KW"/>
</dbReference>
<feature type="region of interest" description="Disordered" evidence="12">
    <location>
        <begin position="984"/>
        <end position="1028"/>
    </location>
</feature>
<keyword evidence="4" id="KW-0548">Nucleotidyltransferase</keyword>
<keyword evidence="9" id="KW-0460">Magnesium</keyword>
<name>A0A699GJR0_TANCI</name>
<dbReference type="GO" id="GO:0004553">
    <property type="term" value="F:hydrolase activity, hydrolyzing O-glycosyl compounds"/>
    <property type="evidence" value="ECO:0007669"/>
    <property type="project" value="InterPro"/>
</dbReference>
<dbReference type="SUPFAM" id="SSF52540">
    <property type="entry name" value="P-loop containing nucleoside triphosphate hydrolases"/>
    <property type="match status" value="1"/>
</dbReference>
<feature type="compositionally biased region" description="Pro residues" evidence="12">
    <location>
        <begin position="1217"/>
        <end position="1227"/>
    </location>
</feature>
<evidence type="ECO:0000256" key="9">
    <source>
        <dbReference type="ARBA" id="ARBA00022842"/>
    </source>
</evidence>
<feature type="compositionally biased region" description="Basic and acidic residues" evidence="12">
    <location>
        <begin position="2039"/>
        <end position="2048"/>
    </location>
</feature>
<evidence type="ECO:0000256" key="3">
    <source>
        <dbReference type="ARBA" id="ARBA00022694"/>
    </source>
</evidence>
<keyword evidence="8" id="KW-0067">ATP-binding</keyword>
<dbReference type="InterPro" id="IPR050124">
    <property type="entry name" value="tRNA_CCA-adding_enzyme"/>
</dbReference>
<evidence type="ECO:0000256" key="4">
    <source>
        <dbReference type="ARBA" id="ARBA00022695"/>
    </source>
</evidence>
<keyword evidence="10 11" id="KW-0694">RNA-binding</keyword>
<evidence type="ECO:0000256" key="12">
    <source>
        <dbReference type="SAM" id="MobiDB-lite"/>
    </source>
</evidence>
<dbReference type="Gene3D" id="3.40.50.300">
    <property type="entry name" value="P-loop containing nucleotide triphosphate hydrolases"/>
    <property type="match status" value="1"/>
</dbReference>
<comment type="similarity">
    <text evidence="1 11">Belongs to the tRNA nucleotidyltransferase/poly(A) polymerase family.</text>
</comment>
<feature type="compositionally biased region" description="Gly residues" evidence="12">
    <location>
        <begin position="2251"/>
        <end position="2267"/>
    </location>
</feature>
<feature type="region of interest" description="Disordered" evidence="12">
    <location>
        <begin position="1051"/>
        <end position="1112"/>
    </location>
</feature>
<protein>
    <recommendedName>
        <fullName evidence="13">Poly A polymerase head domain-containing protein</fullName>
    </recommendedName>
</protein>
<feature type="domain" description="Poly A polymerase head" evidence="13">
    <location>
        <begin position="810"/>
        <end position="916"/>
    </location>
</feature>
<feature type="region of interest" description="Disordered" evidence="12">
    <location>
        <begin position="594"/>
        <end position="665"/>
    </location>
</feature>
<feature type="compositionally biased region" description="Low complexity" evidence="12">
    <location>
        <begin position="988"/>
        <end position="1003"/>
    </location>
</feature>
<feature type="compositionally biased region" description="Low complexity" evidence="12">
    <location>
        <begin position="2014"/>
        <end position="2029"/>
    </location>
</feature>
<dbReference type="PANTHER" id="PTHR47545:SF1">
    <property type="entry name" value="MULTIFUNCTIONAL CCA PROTEIN"/>
    <property type="match status" value="1"/>
</dbReference>
<dbReference type="InterPro" id="IPR002646">
    <property type="entry name" value="PolA_pol_head_dom"/>
</dbReference>
<dbReference type="EMBL" id="BKCJ010000004">
    <property type="protein sequence ID" value="GEU28355.1"/>
    <property type="molecule type" value="Genomic_DNA"/>
</dbReference>
<evidence type="ECO:0000313" key="14">
    <source>
        <dbReference type="EMBL" id="GEU28355.1"/>
    </source>
</evidence>
<dbReference type="InterPro" id="IPR027417">
    <property type="entry name" value="P-loop_NTPase"/>
</dbReference>
<proteinExistence type="inferred from homology"/>
<gene>
    <name evidence="14" type="ORF">Tci_000333</name>
</gene>
<evidence type="ECO:0000256" key="11">
    <source>
        <dbReference type="RuleBase" id="RU003953"/>
    </source>
</evidence>
<evidence type="ECO:0000256" key="7">
    <source>
        <dbReference type="ARBA" id="ARBA00022741"/>
    </source>
</evidence>
<feature type="compositionally biased region" description="Basic residues" evidence="12">
    <location>
        <begin position="2339"/>
        <end position="2355"/>
    </location>
</feature>
<dbReference type="PANTHER" id="PTHR47545">
    <property type="entry name" value="MULTIFUNCTIONAL CCA PROTEIN"/>
    <property type="match status" value="1"/>
</dbReference>
<comment type="caution">
    <text evidence="14">The sequence shown here is derived from an EMBL/GenBank/DDBJ whole genome shotgun (WGS) entry which is preliminary data.</text>
</comment>
<evidence type="ECO:0000259" key="13">
    <source>
        <dbReference type="Pfam" id="PF01743"/>
    </source>
</evidence>
<dbReference type="GO" id="GO:0005524">
    <property type="term" value="F:ATP binding"/>
    <property type="evidence" value="ECO:0007669"/>
    <property type="project" value="UniProtKB-KW"/>
</dbReference>
<dbReference type="Gene3D" id="3.30.460.10">
    <property type="entry name" value="Beta Polymerase, domain 2"/>
    <property type="match status" value="1"/>
</dbReference>
<feature type="region of interest" description="Disordered" evidence="12">
    <location>
        <begin position="359"/>
        <end position="394"/>
    </location>
</feature>
<evidence type="ECO:0000256" key="5">
    <source>
        <dbReference type="ARBA" id="ARBA00022723"/>
    </source>
</evidence>
<dbReference type="Pfam" id="PF01743">
    <property type="entry name" value="PolyA_pol"/>
    <property type="match status" value="1"/>
</dbReference>
<feature type="region of interest" description="Disordered" evidence="12">
    <location>
        <begin position="1345"/>
        <end position="1383"/>
    </location>
</feature>
<feature type="region of interest" description="Disordered" evidence="12">
    <location>
        <begin position="703"/>
        <end position="724"/>
    </location>
</feature>
<feature type="compositionally biased region" description="Low complexity" evidence="12">
    <location>
        <begin position="2141"/>
        <end position="2154"/>
    </location>
</feature>
<feature type="compositionally biased region" description="Low complexity" evidence="12">
    <location>
        <begin position="2169"/>
        <end position="2186"/>
    </location>
</feature>
<organism evidence="14">
    <name type="scientific">Tanacetum cinerariifolium</name>
    <name type="common">Dalmatian daisy</name>
    <name type="synonym">Chrysanthemum cinerariifolium</name>
    <dbReference type="NCBI Taxonomy" id="118510"/>
    <lineage>
        <taxon>Eukaryota</taxon>
        <taxon>Viridiplantae</taxon>
        <taxon>Streptophyta</taxon>
        <taxon>Embryophyta</taxon>
        <taxon>Tracheophyta</taxon>
        <taxon>Spermatophyta</taxon>
        <taxon>Magnoliopsida</taxon>
        <taxon>eudicotyledons</taxon>
        <taxon>Gunneridae</taxon>
        <taxon>Pentapetalae</taxon>
        <taxon>asterids</taxon>
        <taxon>campanulids</taxon>
        <taxon>Asterales</taxon>
        <taxon>Asteraceae</taxon>
        <taxon>Asteroideae</taxon>
        <taxon>Anthemideae</taxon>
        <taxon>Anthemidinae</taxon>
        <taxon>Tanacetum</taxon>
    </lineage>
</organism>
<keyword evidence="3" id="KW-0819">tRNA processing</keyword>
<feature type="region of interest" description="Disordered" evidence="12">
    <location>
        <begin position="301"/>
        <end position="334"/>
    </location>
</feature>
<feature type="compositionally biased region" description="Basic residues" evidence="12">
    <location>
        <begin position="624"/>
        <end position="636"/>
    </location>
</feature>
<evidence type="ECO:0000256" key="6">
    <source>
        <dbReference type="ARBA" id="ARBA00022729"/>
    </source>
</evidence>
<dbReference type="GO" id="GO:0001680">
    <property type="term" value="P:tRNA 3'-terminal CCA addition"/>
    <property type="evidence" value="ECO:0007669"/>
    <property type="project" value="UniProtKB-ARBA"/>
</dbReference>
<reference evidence="14" key="1">
    <citation type="journal article" date="2019" name="Sci. Rep.">
        <title>Draft genome of Tanacetum cinerariifolium, the natural source of mosquito coil.</title>
        <authorList>
            <person name="Yamashiro T."/>
            <person name="Shiraishi A."/>
            <person name="Satake H."/>
            <person name="Nakayama K."/>
        </authorList>
    </citation>
    <scope>NUCLEOTIDE SEQUENCE</scope>
</reference>
<dbReference type="InterPro" id="IPR043519">
    <property type="entry name" value="NT_sf"/>
</dbReference>
<evidence type="ECO:0000256" key="10">
    <source>
        <dbReference type="ARBA" id="ARBA00022884"/>
    </source>
</evidence>